<feature type="transmembrane region" description="Helical" evidence="1">
    <location>
        <begin position="28"/>
        <end position="48"/>
    </location>
</feature>
<evidence type="ECO:0000313" key="2">
    <source>
        <dbReference type="EMBL" id="MCT4703170.1"/>
    </source>
</evidence>
<dbReference type="Proteomes" id="UP001150641">
    <property type="component" value="Unassembled WGS sequence"/>
</dbReference>
<keyword evidence="3" id="KW-1185">Reference proteome</keyword>
<name>A0A9X2W966_9ENTR</name>
<comment type="caution">
    <text evidence="2">The sequence shown here is derived from an EMBL/GenBank/DDBJ whole genome shotgun (WGS) entry which is preliminary data.</text>
</comment>
<keyword evidence="1" id="KW-0812">Transmembrane</keyword>
<dbReference type="AlphaFoldDB" id="A0A9X2W966"/>
<evidence type="ECO:0000313" key="3">
    <source>
        <dbReference type="Proteomes" id="UP001150641"/>
    </source>
</evidence>
<accession>A0A9X2W966</accession>
<proteinExistence type="predicted"/>
<gene>
    <name evidence="2" type="ORF">MUA00_15430</name>
</gene>
<keyword evidence="1" id="KW-1133">Transmembrane helix</keyword>
<sequence length="274" mass="30798">MNWTHVILAGYIGAVIAVVVGFARKKGWIGKVAALVIAAVAIVAWNIIDVKYLIPRDGKTSMQAQVSQMDEAFNKMPVYQVMKEHQPALFESVRQRSLTMHKEGKTEQEIIDAIQPQILAFQMKQLQNAADANVVAYMQINMQQTAMVQKASDDECFRFLFPAVKGGINAVRIIPREVTMRRMEVDADMLRSAFGPDKHTVTAEEREQAQRDIQPIVQQLVKQYGQDIQLMEDPRQAIGKEAVACNLVQDLWRNVMLLPPQKAAAIIRLSVEGQ</sequence>
<evidence type="ECO:0000256" key="1">
    <source>
        <dbReference type="SAM" id="Phobius"/>
    </source>
</evidence>
<keyword evidence="1" id="KW-0472">Membrane</keyword>
<protein>
    <submittedName>
        <fullName evidence="2">Topoisomerase II</fullName>
    </submittedName>
</protein>
<feature type="transmembrane region" description="Helical" evidence="1">
    <location>
        <begin position="6"/>
        <end position="23"/>
    </location>
</feature>
<dbReference type="EMBL" id="JALHAP010000080">
    <property type="protein sequence ID" value="MCT4703170.1"/>
    <property type="molecule type" value="Genomic_DNA"/>
</dbReference>
<dbReference type="RefSeq" id="WP_271123901.1">
    <property type="nucleotide sequence ID" value="NZ_JALHAN010000067.1"/>
</dbReference>
<reference evidence="2" key="1">
    <citation type="submission" date="2022-03" db="EMBL/GenBank/DDBJ databases">
        <title>Proposal of a novel genus Dryocolo and two novel species.</title>
        <authorList>
            <person name="Maddock D.W."/>
            <person name="Brady C.L."/>
            <person name="Denman S."/>
            <person name="Arnold D."/>
        </authorList>
    </citation>
    <scope>NUCLEOTIDE SEQUENCE</scope>
    <source>
        <strain evidence="2">H6W4</strain>
    </source>
</reference>
<organism evidence="2 3">
    <name type="scientific">Dryocola boscaweniae</name>
    <dbReference type="NCBI Taxonomy" id="2925397"/>
    <lineage>
        <taxon>Bacteria</taxon>
        <taxon>Pseudomonadati</taxon>
        <taxon>Pseudomonadota</taxon>
        <taxon>Gammaproteobacteria</taxon>
        <taxon>Enterobacterales</taxon>
        <taxon>Enterobacteriaceae</taxon>
        <taxon>Dryocola</taxon>
    </lineage>
</organism>